<dbReference type="EMBL" id="VSRR010008115">
    <property type="protein sequence ID" value="MPC48119.1"/>
    <property type="molecule type" value="Genomic_DNA"/>
</dbReference>
<dbReference type="Proteomes" id="UP000324222">
    <property type="component" value="Unassembled WGS sequence"/>
</dbReference>
<accession>A0A5B7FS70</accession>
<keyword evidence="2" id="KW-1185">Reference proteome</keyword>
<organism evidence="1 2">
    <name type="scientific">Portunus trituberculatus</name>
    <name type="common">Swimming crab</name>
    <name type="synonym">Neptunus trituberculatus</name>
    <dbReference type="NCBI Taxonomy" id="210409"/>
    <lineage>
        <taxon>Eukaryota</taxon>
        <taxon>Metazoa</taxon>
        <taxon>Ecdysozoa</taxon>
        <taxon>Arthropoda</taxon>
        <taxon>Crustacea</taxon>
        <taxon>Multicrustacea</taxon>
        <taxon>Malacostraca</taxon>
        <taxon>Eumalacostraca</taxon>
        <taxon>Eucarida</taxon>
        <taxon>Decapoda</taxon>
        <taxon>Pleocyemata</taxon>
        <taxon>Brachyura</taxon>
        <taxon>Eubrachyura</taxon>
        <taxon>Portunoidea</taxon>
        <taxon>Portunidae</taxon>
        <taxon>Portuninae</taxon>
        <taxon>Portunus</taxon>
    </lineage>
</organism>
<gene>
    <name evidence="1" type="ORF">E2C01_041885</name>
</gene>
<comment type="caution">
    <text evidence="1">The sequence shown here is derived from an EMBL/GenBank/DDBJ whole genome shotgun (WGS) entry which is preliminary data.</text>
</comment>
<sequence length="93" mass="10401">MMRNIRVREGKREGSTAEWQNRKCGNKEKVAIQLWEDHVVSASFCYCRLSLVYCLCSVGQASMVGIMLSRIAANNSNEVNHTTPRAPPFPSVA</sequence>
<evidence type="ECO:0000313" key="2">
    <source>
        <dbReference type="Proteomes" id="UP000324222"/>
    </source>
</evidence>
<reference evidence="1 2" key="1">
    <citation type="submission" date="2019-05" db="EMBL/GenBank/DDBJ databases">
        <title>Another draft genome of Portunus trituberculatus and its Hox gene families provides insights of decapod evolution.</title>
        <authorList>
            <person name="Jeong J.-H."/>
            <person name="Song I."/>
            <person name="Kim S."/>
            <person name="Choi T."/>
            <person name="Kim D."/>
            <person name="Ryu S."/>
            <person name="Kim W."/>
        </authorList>
    </citation>
    <scope>NUCLEOTIDE SEQUENCE [LARGE SCALE GENOMIC DNA]</scope>
    <source>
        <tissue evidence="1">Muscle</tissue>
    </source>
</reference>
<evidence type="ECO:0000313" key="1">
    <source>
        <dbReference type="EMBL" id="MPC48119.1"/>
    </source>
</evidence>
<proteinExistence type="predicted"/>
<dbReference type="AlphaFoldDB" id="A0A5B7FS70"/>
<protein>
    <submittedName>
        <fullName evidence="1">Uncharacterized protein</fullName>
    </submittedName>
</protein>
<name>A0A5B7FS70_PORTR</name>